<feature type="compositionally biased region" description="Basic and acidic residues" evidence="8">
    <location>
        <begin position="402"/>
        <end position="415"/>
    </location>
</feature>
<keyword evidence="6" id="KW-0808">Transferase</keyword>
<dbReference type="InterPro" id="IPR044525">
    <property type="entry name" value="DGDG1/2"/>
</dbReference>
<feature type="compositionally biased region" description="Acidic residues" evidence="8">
    <location>
        <begin position="305"/>
        <end position="320"/>
    </location>
</feature>
<proteinExistence type="inferred from homology"/>
<name>A0A388KGW1_CHABU</name>
<evidence type="ECO:0000256" key="1">
    <source>
        <dbReference type="ARBA" id="ARBA00004229"/>
    </source>
</evidence>
<feature type="compositionally biased region" description="Basic and acidic residues" evidence="8">
    <location>
        <begin position="24"/>
        <end position="47"/>
    </location>
</feature>
<feature type="compositionally biased region" description="Basic residues" evidence="8">
    <location>
        <begin position="286"/>
        <end position="295"/>
    </location>
</feature>
<dbReference type="PANTHER" id="PTHR46132">
    <property type="entry name" value="DIGALACTOSYLDIACYLGLYCEROL SYNTHASE 2, CHLOROPLASTIC"/>
    <property type="match status" value="1"/>
</dbReference>
<dbReference type="Gene3D" id="3.40.50.2000">
    <property type="entry name" value="Glycogen Phosphorylase B"/>
    <property type="match status" value="1"/>
</dbReference>
<comment type="subcellular location">
    <subcellularLocation>
        <location evidence="2">Membrane</location>
    </subcellularLocation>
    <subcellularLocation>
        <location evidence="1">Plastid</location>
        <location evidence="1">Chloroplast</location>
    </subcellularLocation>
</comment>
<dbReference type="GO" id="GO:0019375">
    <property type="term" value="P:galactolipid biosynthetic process"/>
    <property type="evidence" value="ECO:0007669"/>
    <property type="project" value="TreeGrafter"/>
</dbReference>
<dbReference type="EMBL" id="BFEA01000112">
    <property type="protein sequence ID" value="GBG69266.1"/>
    <property type="molecule type" value="Genomic_DNA"/>
</dbReference>
<evidence type="ECO:0000256" key="8">
    <source>
        <dbReference type="SAM" id="MobiDB-lite"/>
    </source>
</evidence>
<dbReference type="SUPFAM" id="SSF53756">
    <property type="entry name" value="UDP-Glycosyltransferase/glycogen phosphorylase"/>
    <property type="match status" value="1"/>
</dbReference>
<dbReference type="AlphaFoldDB" id="A0A388KGW1"/>
<feature type="compositionally biased region" description="Polar residues" evidence="8">
    <location>
        <begin position="106"/>
        <end position="120"/>
    </location>
</feature>
<evidence type="ECO:0000256" key="7">
    <source>
        <dbReference type="ARBA" id="ARBA00023136"/>
    </source>
</evidence>
<evidence type="ECO:0000313" key="10">
    <source>
        <dbReference type="Proteomes" id="UP000265515"/>
    </source>
</evidence>
<feature type="region of interest" description="Disordered" evidence="8">
    <location>
        <begin position="871"/>
        <end position="934"/>
    </location>
</feature>
<feature type="compositionally biased region" description="Basic and acidic residues" evidence="8">
    <location>
        <begin position="456"/>
        <end position="466"/>
    </location>
</feature>
<reference evidence="9 10" key="1">
    <citation type="journal article" date="2018" name="Cell">
        <title>The Chara Genome: Secondary Complexity and Implications for Plant Terrestrialization.</title>
        <authorList>
            <person name="Nishiyama T."/>
            <person name="Sakayama H."/>
            <person name="Vries J.D."/>
            <person name="Buschmann H."/>
            <person name="Saint-Marcoux D."/>
            <person name="Ullrich K.K."/>
            <person name="Haas F.B."/>
            <person name="Vanderstraeten L."/>
            <person name="Becker D."/>
            <person name="Lang D."/>
            <person name="Vosolsobe S."/>
            <person name="Rombauts S."/>
            <person name="Wilhelmsson P.K.I."/>
            <person name="Janitza P."/>
            <person name="Kern R."/>
            <person name="Heyl A."/>
            <person name="Rumpler F."/>
            <person name="Villalobos L.I.A.C."/>
            <person name="Clay J.M."/>
            <person name="Skokan R."/>
            <person name="Toyoda A."/>
            <person name="Suzuki Y."/>
            <person name="Kagoshima H."/>
            <person name="Schijlen E."/>
            <person name="Tajeshwar N."/>
            <person name="Catarino B."/>
            <person name="Hetherington A.J."/>
            <person name="Saltykova A."/>
            <person name="Bonnot C."/>
            <person name="Breuninger H."/>
            <person name="Symeonidi A."/>
            <person name="Radhakrishnan G.V."/>
            <person name="Van Nieuwerburgh F."/>
            <person name="Deforce D."/>
            <person name="Chang C."/>
            <person name="Karol K.G."/>
            <person name="Hedrich R."/>
            <person name="Ulvskov P."/>
            <person name="Glockner G."/>
            <person name="Delwiche C.F."/>
            <person name="Petrasek J."/>
            <person name="Van de Peer Y."/>
            <person name="Friml J."/>
            <person name="Beilby M."/>
            <person name="Dolan L."/>
            <person name="Kohara Y."/>
            <person name="Sugano S."/>
            <person name="Fujiyama A."/>
            <person name="Delaux P.-M."/>
            <person name="Quint M."/>
            <person name="TheiBen G."/>
            <person name="Hagemann M."/>
            <person name="Harholt J."/>
            <person name="Dunand C."/>
            <person name="Zachgo S."/>
            <person name="Langdale J."/>
            <person name="Maumus F."/>
            <person name="Straeten D.V.D."/>
            <person name="Gould S.B."/>
            <person name="Rensing S.A."/>
        </authorList>
    </citation>
    <scope>NUCLEOTIDE SEQUENCE [LARGE SCALE GENOMIC DNA]</scope>
    <source>
        <strain evidence="9 10">S276</strain>
    </source>
</reference>
<dbReference type="PANTHER" id="PTHR46132:SF1">
    <property type="entry name" value="DIGALACTOSYLDIACYLGLYCEROL SYNTHASE 2, CHLOROPLASTIC"/>
    <property type="match status" value="1"/>
</dbReference>
<protein>
    <submittedName>
        <fullName evidence="9">Uncharacterized protein</fullName>
    </submittedName>
</protein>
<feature type="region of interest" description="Disordered" evidence="8">
    <location>
        <begin position="1"/>
        <end position="47"/>
    </location>
</feature>
<feature type="compositionally biased region" description="Polar residues" evidence="8">
    <location>
        <begin position="969"/>
        <end position="978"/>
    </location>
</feature>
<dbReference type="CDD" id="cd01635">
    <property type="entry name" value="Glycosyltransferase_GTB-type"/>
    <property type="match status" value="1"/>
</dbReference>
<dbReference type="Gramene" id="GBG69266">
    <property type="protein sequence ID" value="GBG69266"/>
    <property type="gene ID" value="CBR_g3964"/>
</dbReference>
<organism evidence="9 10">
    <name type="scientific">Chara braunii</name>
    <name type="common">Braun's stonewort</name>
    <dbReference type="NCBI Taxonomy" id="69332"/>
    <lineage>
        <taxon>Eukaryota</taxon>
        <taxon>Viridiplantae</taxon>
        <taxon>Streptophyta</taxon>
        <taxon>Charophyceae</taxon>
        <taxon>Charales</taxon>
        <taxon>Characeae</taxon>
        <taxon>Chara</taxon>
    </lineage>
</organism>
<feature type="compositionally biased region" description="Acidic residues" evidence="8">
    <location>
        <begin position="434"/>
        <end position="455"/>
    </location>
</feature>
<evidence type="ECO:0000313" key="9">
    <source>
        <dbReference type="EMBL" id="GBG69266.1"/>
    </source>
</evidence>
<feature type="compositionally biased region" description="Basic and acidic residues" evidence="8">
    <location>
        <begin position="906"/>
        <end position="915"/>
    </location>
</feature>
<comment type="caution">
    <text evidence="9">The sequence shown here is derived from an EMBL/GenBank/DDBJ whole genome shotgun (WGS) entry which is preliminary data.</text>
</comment>
<keyword evidence="10" id="KW-1185">Reference proteome</keyword>
<feature type="compositionally biased region" description="Acidic residues" evidence="8">
    <location>
        <begin position="880"/>
        <end position="905"/>
    </location>
</feature>
<feature type="compositionally biased region" description="Acidic residues" evidence="8">
    <location>
        <begin position="916"/>
        <end position="927"/>
    </location>
</feature>
<evidence type="ECO:0000256" key="3">
    <source>
        <dbReference type="ARBA" id="ARBA00009481"/>
    </source>
</evidence>
<feature type="region of interest" description="Disordered" evidence="8">
    <location>
        <begin position="95"/>
        <end position="135"/>
    </location>
</feature>
<evidence type="ECO:0000256" key="5">
    <source>
        <dbReference type="ARBA" id="ARBA00022640"/>
    </source>
</evidence>
<keyword evidence="5" id="KW-0934">Plastid</keyword>
<evidence type="ECO:0000256" key="4">
    <source>
        <dbReference type="ARBA" id="ARBA00022528"/>
    </source>
</evidence>
<dbReference type="STRING" id="69332.A0A388KGW1"/>
<feature type="region of interest" description="Disordered" evidence="8">
    <location>
        <begin position="286"/>
        <end position="492"/>
    </location>
</feature>
<gene>
    <name evidence="9" type="ORF">CBR_g3964</name>
</gene>
<feature type="region of interest" description="Disordered" evidence="8">
    <location>
        <begin position="622"/>
        <end position="643"/>
    </location>
</feature>
<comment type="similarity">
    <text evidence="3">Belongs to the glycosyltransferase group 1 family. Glycosyltransferase 4 subfamily.</text>
</comment>
<evidence type="ECO:0000256" key="2">
    <source>
        <dbReference type="ARBA" id="ARBA00004370"/>
    </source>
</evidence>
<dbReference type="GO" id="GO:0046481">
    <property type="term" value="F:digalactosyldiacylglycerol synthase activity"/>
    <property type="evidence" value="ECO:0007669"/>
    <property type="project" value="InterPro"/>
</dbReference>
<sequence length="1089" mass="122377">MATSDSAQSEVGEMKSKSAATSSAEERRNMEESSTTDKGRREEGLEVQESEFRAELLHTIPVWYPWGRKYAKNIKCHTQRGGRWVVAKEGEEKKRVCGNHGHGSRRSTAWTKDSAASSAGSAEPRGVGGADGGVSSAAPESSCSCLSRSQTPMDHIWTSWRGPQPLPAFHKLRKGIGKWRNKAIDAMCSDRYVYFFPWTRRARSDDWSAEESIRRRKLESGRQKFLRKCRCAARERDSRAFYSAAMFSMPAGRLSTATPSLPLDFAIGDRMITIVTTACLPWLTKGQRRRRKTKAQKGNSKDTEMIEVSEEGDKEEEVEKEGDNPNPGQEENDARKTEEVAGKKNGERKEVEREGTPPPLPQKLETELCEKANPVLEIKESKKSPPPSLPPFGDGREEEEGLNLRDDSKTKKDILVEDTGVVDSGNSKGVIISDDSESSGDSLEESEDSDDSDDSENSKDMNVEGGEKEEEGSEEEFYGDANEEVLDSEEEAEDDVLGIVPFLDSDDQKQVYPDLLTFDRPVEQEAYIRHWVQERLNMMPRLRILFYPAYFDSQKNSIFPIPGFDVTELISDAEADVAVLEEPEHLCWYHFGERWRNKFRVVHFARSIVSNVHGVAPQFFKQSGSADSPSKSHKPSVWNSGRYRTPIGSTESILSSESATDDDINDRSLAVPWTRTRSMGPGMQMHFTKGCYFIGKMLWGKAYRELCDLLIHHCKKYPVKLNPCRSLRQSFEDGYLRSGRISLRQSLEDGSLRGSLTSFRHIAEDYGRLRGSNSLRNSIDEGFMVGSSPSPLRRSVEGDSSLRSSFSFLDAGQKDMIDLHDSPDRLLKPDTDPRYRPAMVMNLERRIEIEAQRKRLIKSFLRRIERPDFGRDDAVKEDPLEGNDNDDDDDDVDDDDDDDEDDDGEDRVLLGRVKEEEDQVEDGEEEQSQMPPVGRVKWLAQRIFAKGNSAGTSDSNKSSETGAQRRHGSQTNVQNNTLLEPLNKERVAIADAAAGHHGSETASTEDEEPELQVDVYGSGSDEREIEEFAMKHNLPMVFHGRRDHADPSIREFKVFVNPSVSDVLCTTTAEALAMGKFVATERFLEAAGL</sequence>
<feature type="compositionally biased region" description="Acidic residues" evidence="8">
    <location>
        <begin position="467"/>
        <end position="492"/>
    </location>
</feature>
<keyword evidence="7" id="KW-0472">Membrane</keyword>
<feature type="region of interest" description="Disordered" evidence="8">
    <location>
        <begin position="947"/>
        <end position="979"/>
    </location>
</feature>
<dbReference type="GO" id="GO:0009707">
    <property type="term" value="C:chloroplast outer membrane"/>
    <property type="evidence" value="ECO:0007669"/>
    <property type="project" value="TreeGrafter"/>
</dbReference>
<dbReference type="Proteomes" id="UP000265515">
    <property type="component" value="Unassembled WGS sequence"/>
</dbReference>
<feature type="compositionally biased region" description="Basic and acidic residues" evidence="8">
    <location>
        <begin position="332"/>
        <end position="355"/>
    </location>
</feature>
<evidence type="ECO:0000256" key="6">
    <source>
        <dbReference type="ARBA" id="ARBA00022679"/>
    </source>
</evidence>
<keyword evidence="4" id="KW-0150">Chloroplast</keyword>
<accession>A0A388KGW1</accession>
<feature type="compositionally biased region" description="Polar residues" evidence="8">
    <location>
        <begin position="949"/>
        <end position="962"/>
    </location>
</feature>